<dbReference type="Pfam" id="PF13650">
    <property type="entry name" value="Asp_protease_2"/>
    <property type="match status" value="1"/>
</dbReference>
<dbReference type="GeneTree" id="ENSGT00950000183173"/>
<keyword evidence="1" id="KW-0863">Zinc-finger</keyword>
<organism evidence="4">
    <name type="scientific">Xenopus tropicalis</name>
    <name type="common">Western clawed frog</name>
    <name type="synonym">Silurana tropicalis</name>
    <dbReference type="NCBI Taxonomy" id="8364"/>
    <lineage>
        <taxon>Eukaryota</taxon>
        <taxon>Metazoa</taxon>
        <taxon>Chordata</taxon>
        <taxon>Craniata</taxon>
        <taxon>Vertebrata</taxon>
        <taxon>Euteleostomi</taxon>
        <taxon>Amphibia</taxon>
        <taxon>Batrachia</taxon>
        <taxon>Anura</taxon>
        <taxon>Pipoidea</taxon>
        <taxon>Pipidae</taxon>
        <taxon>Xenopodinae</taxon>
        <taxon>Xenopus</taxon>
        <taxon>Silurana</taxon>
    </lineage>
</organism>
<dbReference type="PROSITE" id="PS50158">
    <property type="entry name" value="ZF_CCHC"/>
    <property type="match status" value="1"/>
</dbReference>
<dbReference type="GO" id="GO:0003676">
    <property type="term" value="F:nucleic acid binding"/>
    <property type="evidence" value="ECO:0007669"/>
    <property type="project" value="InterPro"/>
</dbReference>
<dbReference type="InterPro" id="IPR036875">
    <property type="entry name" value="Znf_CCHC_sf"/>
</dbReference>
<dbReference type="Ensembl" id="ENSXETT00000110520">
    <property type="protein sequence ID" value="ENSXETP00000113327"/>
    <property type="gene ID" value="ENSXETG00000046177"/>
</dbReference>
<protein>
    <recommendedName>
        <fullName evidence="3">CCHC-type domain-containing protein</fullName>
    </recommendedName>
</protein>
<evidence type="ECO:0000259" key="3">
    <source>
        <dbReference type="PROSITE" id="PS50158"/>
    </source>
</evidence>
<dbReference type="InterPro" id="IPR032567">
    <property type="entry name" value="RTL1-rel"/>
</dbReference>
<dbReference type="CDD" id="cd00303">
    <property type="entry name" value="retropepsin_like"/>
    <property type="match status" value="1"/>
</dbReference>
<reference evidence="4" key="2">
    <citation type="submission" date="2021-03" db="UniProtKB">
        <authorList>
            <consortium name="Ensembl"/>
        </authorList>
    </citation>
    <scope>IDENTIFICATION</scope>
</reference>
<dbReference type="Pfam" id="PF03732">
    <property type="entry name" value="Retrotrans_gag"/>
    <property type="match status" value="1"/>
</dbReference>
<feature type="domain" description="CCHC-type" evidence="3">
    <location>
        <begin position="292"/>
        <end position="306"/>
    </location>
</feature>
<dbReference type="GO" id="GO:0008270">
    <property type="term" value="F:zinc ion binding"/>
    <property type="evidence" value="ECO:0007669"/>
    <property type="project" value="UniProtKB-KW"/>
</dbReference>
<name>A0A803JZ19_XENTR</name>
<evidence type="ECO:0000256" key="2">
    <source>
        <dbReference type="SAM" id="MobiDB-lite"/>
    </source>
</evidence>
<dbReference type="PANTHER" id="PTHR15503:SF22">
    <property type="entry name" value="TRANSPOSON TY3-I GAG POLYPROTEIN"/>
    <property type="match status" value="1"/>
</dbReference>
<keyword evidence="1" id="KW-0862">Zinc</keyword>
<dbReference type="PANTHER" id="PTHR15503">
    <property type="entry name" value="LDOC1 RELATED"/>
    <property type="match status" value="1"/>
</dbReference>
<dbReference type="SUPFAM" id="SSF50630">
    <property type="entry name" value="Acid proteases"/>
    <property type="match status" value="1"/>
</dbReference>
<feature type="region of interest" description="Disordered" evidence="2">
    <location>
        <begin position="34"/>
        <end position="68"/>
    </location>
</feature>
<dbReference type="AlphaFoldDB" id="A0A803JZ19"/>
<dbReference type="Gene3D" id="2.40.70.10">
    <property type="entry name" value="Acid Proteases"/>
    <property type="match status" value="1"/>
</dbReference>
<dbReference type="InterPro" id="IPR001878">
    <property type="entry name" value="Znf_CCHC"/>
</dbReference>
<keyword evidence="1" id="KW-0479">Metal-binding</keyword>
<accession>A0A803JZ19</accession>
<evidence type="ECO:0000256" key="1">
    <source>
        <dbReference type="PROSITE-ProRule" id="PRU00047"/>
    </source>
</evidence>
<feature type="compositionally biased region" description="Pro residues" evidence="2">
    <location>
        <begin position="43"/>
        <end position="56"/>
    </location>
</feature>
<proteinExistence type="predicted"/>
<dbReference type="InParanoid" id="A0A803JZ19"/>
<sequence length="560" mass="62882">MDREEEPSPLTTLTQQIASLTQAVRELQGGYNQVQEQLRTLQPPVPAPAAPSPPPIAGASAAPAPEPNVAMPEKFSGDRKTFRTFTNACKLLFTLKPRMYSTEQIKVGVIISLLLGEPQSWAFHLMETRSPSLLTVDSFFQALAVLYDDPHRTAAAEASLRNLRQRSRPVEDYTVEFRKYASDVDWNQAALKHQFRLGLSDSLKDELARVGVPASLDELIHLSIQIDRRLRERKLEKTGQFNPSWLVPKAPPPIRSEPGPNSSDEMEPMQIGALRPALSPEEHLRRRRLNLCLYCGLTGHVLRSCPTRPCKRSAYKTDTLKYRFAPLLTLSISLQLGNKTLNLPAILDSGASGCFLDSQVAETHRIPLKKKQFPVFLRVADGSPINSGPILLESTPLSLTLNKIHHEHLSFDIVSSPLSPVIIGLPWLRRHNPVINWDSGCITFSSKFCSSHCLSASPTKSVEICSIASNEFPGLPLEYNDFLDIFDKKGADLLPPHRTIVPLICYLVHKCPSEEFTPWPNRNLRSYESILRRILQRSLSVHLRLLRGQEFSSWRKKIIL</sequence>
<dbReference type="InterPro" id="IPR005162">
    <property type="entry name" value="Retrotrans_gag_dom"/>
</dbReference>
<evidence type="ECO:0000313" key="4">
    <source>
        <dbReference type="Ensembl" id="ENSXETP00000113327"/>
    </source>
</evidence>
<reference evidence="4" key="1">
    <citation type="journal article" date="2010" name="Science">
        <title>The genome of the Western clawed frog Xenopus tropicalis.</title>
        <authorList>
            <person name="Hellsten U."/>
            <person name="Harland R.M."/>
            <person name="Gilchrist M.J."/>
            <person name="Hendrix D."/>
            <person name="Jurka J."/>
            <person name="Kapitonov V."/>
            <person name="Ovcharenko I."/>
            <person name="Putnam N.H."/>
            <person name="Shu S."/>
            <person name="Taher L."/>
            <person name="Blitz I.L."/>
            <person name="Blumberg B."/>
            <person name="Dichmann D.S."/>
            <person name="Dubchak I."/>
            <person name="Amaya E."/>
            <person name="Detter J.C."/>
            <person name="Fletcher R."/>
            <person name="Gerhard D.S."/>
            <person name="Goodstein D."/>
            <person name="Graves T."/>
            <person name="Grigoriev I.V."/>
            <person name="Grimwood J."/>
            <person name="Kawashima T."/>
            <person name="Lindquist E."/>
            <person name="Lucas S.M."/>
            <person name="Mead P.E."/>
            <person name="Mitros T."/>
            <person name="Ogino H."/>
            <person name="Ohta Y."/>
            <person name="Poliakov A.V."/>
            <person name="Pollet N."/>
            <person name="Robert J."/>
            <person name="Salamov A."/>
            <person name="Sater A.K."/>
            <person name="Schmutz J."/>
            <person name="Terry A."/>
            <person name="Vize P.D."/>
            <person name="Warren W.C."/>
            <person name="Wells D."/>
            <person name="Wills A."/>
            <person name="Wilson R.K."/>
            <person name="Zimmerman L.B."/>
            <person name="Zorn A.M."/>
            <person name="Grainger R."/>
            <person name="Grammer T."/>
            <person name="Khokha M.K."/>
            <person name="Richardson P.M."/>
            <person name="Rokhsar D.S."/>
        </authorList>
    </citation>
    <scope>NUCLEOTIDE SEQUENCE [LARGE SCALE GENOMIC DNA]</scope>
    <source>
        <strain evidence="4">Nigerian</strain>
    </source>
</reference>
<dbReference type="SUPFAM" id="SSF57756">
    <property type="entry name" value="Retrovirus zinc finger-like domains"/>
    <property type="match status" value="1"/>
</dbReference>
<feature type="region of interest" description="Disordered" evidence="2">
    <location>
        <begin position="246"/>
        <end position="267"/>
    </location>
</feature>
<dbReference type="InterPro" id="IPR021109">
    <property type="entry name" value="Peptidase_aspartic_dom_sf"/>
</dbReference>